<organism evidence="1 2">
    <name type="scientific">Glossina austeni</name>
    <name type="common">Savannah tsetse fly</name>
    <dbReference type="NCBI Taxonomy" id="7395"/>
    <lineage>
        <taxon>Eukaryota</taxon>
        <taxon>Metazoa</taxon>
        <taxon>Ecdysozoa</taxon>
        <taxon>Arthropoda</taxon>
        <taxon>Hexapoda</taxon>
        <taxon>Insecta</taxon>
        <taxon>Pterygota</taxon>
        <taxon>Neoptera</taxon>
        <taxon>Endopterygota</taxon>
        <taxon>Diptera</taxon>
        <taxon>Brachycera</taxon>
        <taxon>Muscomorpha</taxon>
        <taxon>Hippoboscoidea</taxon>
        <taxon>Glossinidae</taxon>
        <taxon>Glossina</taxon>
    </lineage>
</organism>
<sequence>MDCRCSQTYNDKLGYDYLSKQLQVALPPILRHSENCPHGDGTQGFEETLWLEDADDKQTRIGEQRMKASPVYPKRHLHIGEWLRVSHSVVGSFDMGHQ</sequence>
<dbReference type="Proteomes" id="UP000078200">
    <property type="component" value="Unassembled WGS sequence"/>
</dbReference>
<reference evidence="1" key="1">
    <citation type="submission" date="2020-05" db="UniProtKB">
        <authorList>
            <consortium name="EnsemblMetazoa"/>
        </authorList>
    </citation>
    <scope>IDENTIFICATION</scope>
    <source>
        <strain evidence="1">TTRI</strain>
    </source>
</reference>
<accession>A0A1A9VW28</accession>
<name>A0A1A9VW28_GLOAU</name>
<dbReference type="VEuPathDB" id="VectorBase:GAUT049461"/>
<keyword evidence="2" id="KW-1185">Reference proteome</keyword>
<evidence type="ECO:0000313" key="1">
    <source>
        <dbReference type="EnsemblMetazoa" id="GAUT049461-PA"/>
    </source>
</evidence>
<dbReference type="EnsemblMetazoa" id="GAUT049461-RA">
    <property type="protein sequence ID" value="GAUT049461-PA"/>
    <property type="gene ID" value="GAUT049461"/>
</dbReference>
<protein>
    <submittedName>
        <fullName evidence="1">Uncharacterized protein</fullName>
    </submittedName>
</protein>
<proteinExistence type="predicted"/>
<evidence type="ECO:0000313" key="2">
    <source>
        <dbReference type="Proteomes" id="UP000078200"/>
    </source>
</evidence>
<dbReference type="AlphaFoldDB" id="A0A1A9VW28"/>